<dbReference type="InterPro" id="IPR053325">
    <property type="entry name" value="H3-Acetyl_Activator"/>
</dbReference>
<protein>
    <submittedName>
        <fullName evidence="1">Uncharacterized protein</fullName>
    </submittedName>
</protein>
<keyword evidence="2" id="KW-1185">Reference proteome</keyword>
<dbReference type="PANTHER" id="PTHR35706:SF1">
    <property type="entry name" value="EMBRYOGENESIS-LIKE PROTEIN"/>
    <property type="match status" value="1"/>
</dbReference>
<sequence>MESKETVYFDEESEVAREAVKEVLDLFNGLLEELSEKGKGVAQNAMGLKIEQLKAEQSSRPKHTSYAFSFLEKSLSPKKLK</sequence>
<gene>
    <name evidence="1" type="ORF">IFM89_029601</name>
</gene>
<dbReference type="EMBL" id="JADFTS010000003">
    <property type="protein sequence ID" value="KAF9616347.1"/>
    <property type="molecule type" value="Genomic_DNA"/>
</dbReference>
<evidence type="ECO:0000313" key="2">
    <source>
        <dbReference type="Proteomes" id="UP000631114"/>
    </source>
</evidence>
<accession>A0A835IH54</accession>
<reference evidence="1 2" key="1">
    <citation type="submission" date="2020-10" db="EMBL/GenBank/DDBJ databases">
        <title>The Coptis chinensis genome and diversification of protoberbering-type alkaloids.</title>
        <authorList>
            <person name="Wang B."/>
            <person name="Shu S."/>
            <person name="Song C."/>
            <person name="Liu Y."/>
        </authorList>
    </citation>
    <scope>NUCLEOTIDE SEQUENCE [LARGE SCALE GENOMIC DNA]</scope>
    <source>
        <strain evidence="1">HL-2020</strain>
        <tissue evidence="1">Leaf</tissue>
    </source>
</reference>
<evidence type="ECO:0000313" key="1">
    <source>
        <dbReference type="EMBL" id="KAF9616347.1"/>
    </source>
</evidence>
<proteinExistence type="predicted"/>
<dbReference type="Proteomes" id="UP000631114">
    <property type="component" value="Unassembled WGS sequence"/>
</dbReference>
<comment type="caution">
    <text evidence="1">The sequence shown here is derived from an EMBL/GenBank/DDBJ whole genome shotgun (WGS) entry which is preliminary data.</text>
</comment>
<dbReference type="PANTHER" id="PTHR35706">
    <property type="entry name" value="F14O23.11 PROTEIN"/>
    <property type="match status" value="1"/>
</dbReference>
<name>A0A835IH54_9MAGN</name>
<organism evidence="1 2">
    <name type="scientific">Coptis chinensis</name>
    <dbReference type="NCBI Taxonomy" id="261450"/>
    <lineage>
        <taxon>Eukaryota</taxon>
        <taxon>Viridiplantae</taxon>
        <taxon>Streptophyta</taxon>
        <taxon>Embryophyta</taxon>
        <taxon>Tracheophyta</taxon>
        <taxon>Spermatophyta</taxon>
        <taxon>Magnoliopsida</taxon>
        <taxon>Ranunculales</taxon>
        <taxon>Ranunculaceae</taxon>
        <taxon>Coptidoideae</taxon>
        <taxon>Coptis</taxon>
    </lineage>
</organism>
<dbReference type="AlphaFoldDB" id="A0A835IH54"/>
<dbReference type="OrthoDB" id="273230at2759"/>